<gene>
    <name evidence="7" type="ORF">PBRASI_LOCUS5317</name>
</gene>
<proteinExistence type="predicted"/>
<keyword evidence="8" id="KW-1185">Reference proteome</keyword>
<dbReference type="Pfam" id="PF13087">
    <property type="entry name" value="AAA_12"/>
    <property type="match status" value="1"/>
</dbReference>
<evidence type="ECO:0000256" key="3">
    <source>
        <dbReference type="ARBA" id="ARBA00022806"/>
    </source>
</evidence>
<feature type="compositionally biased region" description="Low complexity" evidence="5">
    <location>
        <begin position="1381"/>
        <end position="1392"/>
    </location>
</feature>
<evidence type="ECO:0000256" key="4">
    <source>
        <dbReference type="ARBA" id="ARBA00022840"/>
    </source>
</evidence>
<comment type="caution">
    <text evidence="7">The sequence shown here is derived from an EMBL/GenBank/DDBJ whole genome shotgun (WGS) entry which is preliminary data.</text>
</comment>
<sequence>MDQSGSQATSSHNVRIAVSDLAKYYQFNCDKLLHQTANNRPALEKKKKISKVNLDTTLNDALRHRGMEFEEQIKNKLKNVKDCQNIKPSEAKRVLKKAAVGDVLYQLKFEIPEKFYEKMGIQNVRLRAIIPDFIEVKEENGEKVLMILDAKASKAARVAHQFQVASYAYFIDYIISRMRGISISRTGGIYLPPFQLQTFRMDFLLPKIERFFSVELPRIMSANTVSWHYNNRCRNCEFVNTCRSDSKNTISTIPYLSVDKAIDLKGFVQDFANEVDESNKGNANETIPSVYNEPQIEDLVKWFDDLNIKDKKDRDDDLMSKRVQDIIKYDRKSGRSPYMDALSTKKAQFIGTPTAAFPQVTDHNLVISMSLDPFVSKPFGWAICLYKSDGTIEKRHRHAGSIKKEDETEETFVALMEKFVTILDKAFEYLASVKSHACVFVYSESEKNTIQDALLSIISMEESSVSPTTQHMASRCLFNLFEDTSLLMASNDADADVTELPDDWREFPRIVVLEQAIKTNVAMDVPGFYRLKDVWKRMVYPLMKDEALKNEINENLYMIDLDGLYELWVVENNINNTNDLHLLRNHFTNAVIHAYYDLLRSHTPDIASILISSPPPFSFTQIKSFSNNYLGKLYFFKQFEAVTGCAKIRASRFNDLVQRGAVSGVVLEFDKFVKKVNESERYPEWVARFILISGGKEFSILEPSHLKEYILVDDSDEGVLQAIKFPDMVWRNKFVGFPVSVVSLFEIDNRDSQRRAVCLKGRFIGSIGKNLKTYRLYKRYVDFNVEKVTSLMSEIDERPDNKSIFLDVIHDPNKWGLQKLHEEDYKELKTTALKLRDSFKMSPSQKEISASLLDRRLQIVWGPPGSGKTHFLALFTAWYLTTVKPQPSRRSKNFVIGVTAFTRAAIDNLLLRILSIQKMHDKTGEFEISSMGKEANKEGDIKEYVADSLAKKIKSGQLAPGGQAVVIGGTVWDWYKVRKELKKSWDGIDMLIIDEGSQLLVSDASIVLECLNPKTGQLVVAGDHMQLGPIIQNTYPVFPEDHPLIFGSIQQCLMRREDGSVFNEDDFFLKKGQKHDFGPCTIQLRDNWRMNDELNSFFQKIYGDDYITTRPALKLNLDDTILSTITTNDNVKRALTPTNAITLVKLSLDLPVPSYKSQTSLLPEQYLQAEADVVSEISKAYLESAHILDDRKPSLFIVTPHHRQRHAIQCRMSKYLNSSEYVLQINTAEKMQGQECDMVIACFGFMDVYEIARESDFLFDRNRWNVAISRARCKVIVITTNEMLYPKGMEVFANKKTSEGWVFLSMVDRWVKDRFEKTNKKGRKSKNSPESTSVINWVVDGTQLSRVSQTLDVFLAMGGTRLSLGTPRRVSSASSSTYARKTPTSPTGTKSPAKSHDVTYTIREAFASQAASGSKSTSTDDKESGDAETEGNSRSRSDSSNSNSSSGSSNISSGDTVNIVPVDVNSNSPTGDDSENVVTKPRTARRTSTV</sequence>
<accession>A0A9N9FTP0</accession>
<dbReference type="Gene3D" id="3.40.50.300">
    <property type="entry name" value="P-loop containing nucleotide triphosphate hydrolases"/>
    <property type="match status" value="2"/>
</dbReference>
<dbReference type="PANTHER" id="PTHR43788">
    <property type="entry name" value="DNA2/NAM7 HELICASE FAMILY MEMBER"/>
    <property type="match status" value="1"/>
</dbReference>
<dbReference type="EMBL" id="CAJVPI010000609">
    <property type="protein sequence ID" value="CAG8555546.1"/>
    <property type="molecule type" value="Genomic_DNA"/>
</dbReference>
<feature type="compositionally biased region" description="Basic and acidic residues" evidence="5">
    <location>
        <begin position="1418"/>
        <end position="1437"/>
    </location>
</feature>
<feature type="compositionally biased region" description="Low complexity" evidence="5">
    <location>
        <begin position="1438"/>
        <end position="1455"/>
    </location>
</feature>
<keyword evidence="4" id="KW-0067">ATP-binding</keyword>
<dbReference type="PANTHER" id="PTHR43788:SF8">
    <property type="entry name" value="DNA-BINDING PROTEIN SMUBP-2"/>
    <property type="match status" value="1"/>
</dbReference>
<protein>
    <submittedName>
        <fullName evidence="7">11173_t:CDS:1</fullName>
    </submittedName>
</protein>
<dbReference type="Gene3D" id="3.90.320.10">
    <property type="match status" value="1"/>
</dbReference>
<evidence type="ECO:0000259" key="6">
    <source>
        <dbReference type="Pfam" id="PF13087"/>
    </source>
</evidence>
<dbReference type="OrthoDB" id="6513042at2759"/>
<evidence type="ECO:0000256" key="2">
    <source>
        <dbReference type="ARBA" id="ARBA00022801"/>
    </source>
</evidence>
<feature type="domain" description="DNA2/NAM7 helicase-like C-terminal" evidence="6">
    <location>
        <begin position="1081"/>
        <end position="1280"/>
    </location>
</feature>
<evidence type="ECO:0000256" key="1">
    <source>
        <dbReference type="ARBA" id="ARBA00022741"/>
    </source>
</evidence>
<dbReference type="GO" id="GO:0005524">
    <property type="term" value="F:ATP binding"/>
    <property type="evidence" value="ECO:0007669"/>
    <property type="project" value="UniProtKB-KW"/>
</dbReference>
<dbReference type="GO" id="GO:0016787">
    <property type="term" value="F:hydrolase activity"/>
    <property type="evidence" value="ECO:0007669"/>
    <property type="project" value="UniProtKB-KW"/>
</dbReference>
<reference evidence="7" key="1">
    <citation type="submission" date="2021-06" db="EMBL/GenBank/DDBJ databases">
        <authorList>
            <person name="Kallberg Y."/>
            <person name="Tangrot J."/>
            <person name="Rosling A."/>
        </authorList>
    </citation>
    <scope>NUCLEOTIDE SEQUENCE</scope>
    <source>
        <strain evidence="7">BR232B</strain>
    </source>
</reference>
<dbReference type="Pfam" id="PF13604">
    <property type="entry name" value="AAA_30"/>
    <property type="match status" value="1"/>
</dbReference>
<dbReference type="InterPro" id="IPR050534">
    <property type="entry name" value="Coronavir_polyprotein_1ab"/>
</dbReference>
<dbReference type="SUPFAM" id="SSF52540">
    <property type="entry name" value="P-loop containing nucleoside triphosphate hydrolases"/>
    <property type="match status" value="1"/>
</dbReference>
<keyword evidence="2" id="KW-0378">Hydrolase</keyword>
<keyword evidence="1" id="KW-0547">Nucleotide-binding</keyword>
<dbReference type="InterPro" id="IPR011604">
    <property type="entry name" value="PDDEXK-like_dom_sf"/>
</dbReference>
<evidence type="ECO:0000313" key="8">
    <source>
        <dbReference type="Proteomes" id="UP000789739"/>
    </source>
</evidence>
<evidence type="ECO:0000313" key="7">
    <source>
        <dbReference type="EMBL" id="CAG8555546.1"/>
    </source>
</evidence>
<dbReference type="Proteomes" id="UP000789739">
    <property type="component" value="Unassembled WGS sequence"/>
</dbReference>
<organism evidence="7 8">
    <name type="scientific">Paraglomus brasilianum</name>
    <dbReference type="NCBI Taxonomy" id="144538"/>
    <lineage>
        <taxon>Eukaryota</taxon>
        <taxon>Fungi</taxon>
        <taxon>Fungi incertae sedis</taxon>
        <taxon>Mucoromycota</taxon>
        <taxon>Glomeromycotina</taxon>
        <taxon>Glomeromycetes</taxon>
        <taxon>Paraglomerales</taxon>
        <taxon>Paraglomeraceae</taxon>
        <taxon>Paraglomus</taxon>
    </lineage>
</organism>
<keyword evidence="3" id="KW-0347">Helicase</keyword>
<evidence type="ECO:0000256" key="5">
    <source>
        <dbReference type="SAM" id="MobiDB-lite"/>
    </source>
</evidence>
<name>A0A9N9FTP0_9GLOM</name>
<dbReference type="GO" id="GO:0043139">
    <property type="term" value="F:5'-3' DNA helicase activity"/>
    <property type="evidence" value="ECO:0007669"/>
    <property type="project" value="TreeGrafter"/>
</dbReference>
<feature type="compositionally biased region" description="Polar residues" evidence="5">
    <location>
        <begin position="1369"/>
        <end position="1379"/>
    </location>
</feature>
<dbReference type="InterPro" id="IPR027417">
    <property type="entry name" value="P-loop_NTPase"/>
</dbReference>
<dbReference type="InterPro" id="IPR041679">
    <property type="entry name" value="DNA2/NAM7-like_C"/>
</dbReference>
<feature type="region of interest" description="Disordered" evidence="5">
    <location>
        <begin position="1365"/>
        <end position="1490"/>
    </location>
</feature>